<comment type="caution">
    <text evidence="2">The sequence shown here is derived from an EMBL/GenBank/DDBJ whole genome shotgun (WGS) entry which is preliminary data.</text>
</comment>
<sequence length="64" mass="7378">MAWAKYVDQSGGRVGRRGGHPITRIRVGSINCGCWFWKSKDRGELPLGNTKSTRQTRLSERFRR</sequence>
<reference evidence="3" key="1">
    <citation type="journal article" date="2019" name="Int. J. Syst. Evol. Microbiol.">
        <title>The Global Catalogue of Microorganisms (GCM) 10K type strain sequencing project: providing services to taxonomists for standard genome sequencing and annotation.</title>
        <authorList>
            <consortium name="The Broad Institute Genomics Platform"/>
            <consortium name="The Broad Institute Genome Sequencing Center for Infectious Disease"/>
            <person name="Wu L."/>
            <person name="Ma J."/>
        </authorList>
    </citation>
    <scope>NUCLEOTIDE SEQUENCE [LARGE SCALE GENOMIC DNA]</scope>
    <source>
        <strain evidence="3">JCM 17494</strain>
    </source>
</reference>
<protein>
    <submittedName>
        <fullName evidence="2">Uncharacterized protein</fullName>
    </submittedName>
</protein>
<evidence type="ECO:0000313" key="3">
    <source>
        <dbReference type="Proteomes" id="UP001500711"/>
    </source>
</evidence>
<keyword evidence="3" id="KW-1185">Reference proteome</keyword>
<feature type="region of interest" description="Disordered" evidence="1">
    <location>
        <begin position="1"/>
        <end position="20"/>
    </location>
</feature>
<dbReference type="EMBL" id="BAABBE010000034">
    <property type="protein sequence ID" value="GAA3678649.1"/>
    <property type="molecule type" value="Genomic_DNA"/>
</dbReference>
<feature type="region of interest" description="Disordered" evidence="1">
    <location>
        <begin position="41"/>
        <end position="64"/>
    </location>
</feature>
<gene>
    <name evidence="2" type="ORF">GCM10022267_76770</name>
</gene>
<proteinExistence type="predicted"/>
<dbReference type="Proteomes" id="UP001500711">
    <property type="component" value="Unassembled WGS sequence"/>
</dbReference>
<name>A0ABP7C693_9PSEU</name>
<organism evidence="2 3">
    <name type="scientific">Lentzea roselyniae</name>
    <dbReference type="NCBI Taxonomy" id="531940"/>
    <lineage>
        <taxon>Bacteria</taxon>
        <taxon>Bacillati</taxon>
        <taxon>Actinomycetota</taxon>
        <taxon>Actinomycetes</taxon>
        <taxon>Pseudonocardiales</taxon>
        <taxon>Pseudonocardiaceae</taxon>
        <taxon>Lentzea</taxon>
    </lineage>
</organism>
<evidence type="ECO:0000256" key="1">
    <source>
        <dbReference type="SAM" id="MobiDB-lite"/>
    </source>
</evidence>
<evidence type="ECO:0000313" key="2">
    <source>
        <dbReference type="EMBL" id="GAA3678649.1"/>
    </source>
</evidence>
<accession>A0ABP7C693</accession>